<dbReference type="Proteomes" id="UP001206331">
    <property type="component" value="Unassembled WGS sequence"/>
</dbReference>
<feature type="transmembrane region" description="Helical" evidence="1">
    <location>
        <begin position="226"/>
        <end position="244"/>
    </location>
</feature>
<keyword evidence="1" id="KW-0812">Transmembrane</keyword>
<protein>
    <recommendedName>
        <fullName evidence="4">Wzy</fullName>
    </recommendedName>
</protein>
<keyword evidence="1" id="KW-0472">Membrane</keyword>
<feature type="transmembrane region" description="Helical" evidence="1">
    <location>
        <begin position="68"/>
        <end position="91"/>
    </location>
</feature>
<organism evidence="2 3">
    <name type="scientific">Actinobacillus suis</name>
    <dbReference type="NCBI Taxonomy" id="716"/>
    <lineage>
        <taxon>Bacteria</taxon>
        <taxon>Pseudomonadati</taxon>
        <taxon>Pseudomonadota</taxon>
        <taxon>Gammaproteobacteria</taxon>
        <taxon>Pasteurellales</taxon>
        <taxon>Pasteurellaceae</taxon>
        <taxon>Actinobacillus</taxon>
    </lineage>
</organism>
<feature type="transmembrane region" description="Helical" evidence="1">
    <location>
        <begin position="194"/>
        <end position="214"/>
    </location>
</feature>
<evidence type="ECO:0000313" key="3">
    <source>
        <dbReference type="Proteomes" id="UP001206331"/>
    </source>
</evidence>
<gene>
    <name evidence="2" type="ORF">LZL92_08290</name>
</gene>
<feature type="transmembrane region" description="Helical" evidence="1">
    <location>
        <begin position="39"/>
        <end position="56"/>
    </location>
</feature>
<feature type="transmembrane region" description="Helical" evidence="1">
    <location>
        <begin position="111"/>
        <end position="130"/>
    </location>
</feature>
<dbReference type="RefSeq" id="WP_257175290.1">
    <property type="nucleotide sequence ID" value="NZ_JAJUOY010000009.1"/>
</dbReference>
<sequence>MRKLSLMCSLYLMSIYVFLSVMASTELNMNDEKFNFYLSLFKILVIFLLLLSNFIYKGWKLTKFEFFLLFVGVILAGTLDSYIITVSFMILSGLSFSNFFNFLLYKEKYNLHINLSFLLSILFVFTLYYLGYLESRVLIDPSEYAIGDKVSLGFSHPNKAALLLVQGILLAYALRSRVFICLFISLYIYTFYDFGGRTAFGGLILLFLLILFGSIVRRRYILTMRLVILSLHILFPIGIVFFISKGNWYLGTLDLNHITSTRLFLMAELFNNNGLHLIPIKITGKIVDVGIANLLIGGGLVLYTMYVYLVNLYMKYEKDRRFITVLVCCLAMNFMENLINANMILSVVILARIIYIIRTNKV</sequence>
<feature type="transmembrane region" description="Helical" evidence="1">
    <location>
        <begin position="161"/>
        <end position="188"/>
    </location>
</feature>
<reference evidence="2 3" key="1">
    <citation type="submission" date="2021-12" db="EMBL/GenBank/DDBJ databases">
        <title>Identification and characterization of A. suis stains in western Canada.</title>
        <authorList>
            <person name="Kulathunga D.G.R.S."/>
            <person name="De Oliveira Costa M."/>
        </authorList>
    </citation>
    <scope>NUCLEOTIDE SEQUENCE [LARGE SCALE GENOMIC DNA]</scope>
    <source>
        <strain evidence="2 3">18_292</strain>
    </source>
</reference>
<feature type="transmembrane region" description="Helical" evidence="1">
    <location>
        <begin position="291"/>
        <end position="310"/>
    </location>
</feature>
<evidence type="ECO:0008006" key="4">
    <source>
        <dbReference type="Google" id="ProtNLM"/>
    </source>
</evidence>
<keyword evidence="3" id="KW-1185">Reference proteome</keyword>
<keyword evidence="1" id="KW-1133">Transmembrane helix</keyword>
<dbReference type="EMBL" id="JAJUPA010000008">
    <property type="protein sequence ID" value="MCQ9630284.1"/>
    <property type="molecule type" value="Genomic_DNA"/>
</dbReference>
<evidence type="ECO:0000313" key="2">
    <source>
        <dbReference type="EMBL" id="MCQ9630284.1"/>
    </source>
</evidence>
<name>A0ABT1WV36_ACTSU</name>
<proteinExistence type="predicted"/>
<accession>A0ABT1WV36</accession>
<evidence type="ECO:0000256" key="1">
    <source>
        <dbReference type="SAM" id="Phobius"/>
    </source>
</evidence>
<feature type="transmembrane region" description="Helical" evidence="1">
    <location>
        <begin position="322"/>
        <end position="355"/>
    </location>
</feature>
<comment type="caution">
    <text evidence="2">The sequence shown here is derived from an EMBL/GenBank/DDBJ whole genome shotgun (WGS) entry which is preliminary data.</text>
</comment>